<evidence type="ECO:0000313" key="3">
    <source>
        <dbReference type="EMBL" id="BAT47055.1"/>
    </source>
</evidence>
<accession>A0A0U4VFD8</accession>
<dbReference type="AlphaFoldDB" id="A0A0U4VFD8"/>
<evidence type="ECO:0000313" key="2">
    <source>
        <dbReference type="EMBL" id="BAT47049.1"/>
    </source>
</evidence>
<name>A0A0U4VFD8_STRCG</name>
<protein>
    <submittedName>
        <fullName evidence="1">Uncharacterized protein</fullName>
    </submittedName>
</protein>
<dbReference type="EMBL" id="AB761606">
    <property type="protein sequence ID" value="BAT47043.1"/>
    <property type="molecule type" value="Genomic_DNA"/>
</dbReference>
<evidence type="ECO:0000313" key="1">
    <source>
        <dbReference type="EMBL" id="BAT47043.1"/>
    </source>
</evidence>
<dbReference type="EMBL" id="AB761607">
    <property type="protein sequence ID" value="BAT47049.1"/>
    <property type="molecule type" value="Genomic_DNA"/>
</dbReference>
<organism evidence="1">
    <name type="scientific">Streptococcus criceti</name>
    <dbReference type="NCBI Taxonomy" id="1333"/>
    <lineage>
        <taxon>Bacteria</taxon>
        <taxon>Bacillati</taxon>
        <taxon>Bacillota</taxon>
        <taxon>Bacilli</taxon>
        <taxon>Lactobacillales</taxon>
        <taxon>Streptococcaceae</taxon>
        <taxon>Streptococcus</taxon>
    </lineage>
</organism>
<sequence>MTADEKILALVKPEYMERIPKMFRGHATKATIKKIAQEHPDLYAKAEEAGELPDDLAQELSSIINGIFEAKMKKHNF</sequence>
<dbReference type="RefSeq" id="WP_004227542.1">
    <property type="nucleotide sequence ID" value="NZ_UHFB01000003.1"/>
</dbReference>
<proteinExistence type="predicted"/>
<reference evidence="1" key="1">
    <citation type="submission" date="2012-11" db="EMBL/GenBank/DDBJ databases">
        <title>Sequence analysis of gbpC1 and gbpC2 genes in Streptococcus criceti.</title>
        <authorList>
            <person name="Tamura H."/>
        </authorList>
    </citation>
    <scope>NUCLEOTIDE SEQUENCE</scope>
    <source>
        <strain evidence="1">E49</strain>
        <strain evidence="2">HS-1</strain>
        <strain evidence="3">OMZ61</strain>
    </source>
</reference>
<dbReference type="EMBL" id="AB761608">
    <property type="protein sequence ID" value="BAT47055.1"/>
    <property type="molecule type" value="Genomic_DNA"/>
</dbReference>